<dbReference type="Pfam" id="PF18259">
    <property type="entry name" value="CBM65_1"/>
    <property type="match status" value="2"/>
</dbReference>
<evidence type="ECO:0000313" key="12">
    <source>
        <dbReference type="Proteomes" id="UP000008467"/>
    </source>
</evidence>
<dbReference type="InterPro" id="IPR040877">
    <property type="entry name" value="CBM65_1"/>
</dbReference>
<dbReference type="eggNOG" id="COG2730">
    <property type="taxonomic scope" value="Bacteria"/>
</dbReference>
<keyword evidence="5" id="KW-0136">Cellulose degradation</keyword>
<dbReference type="GO" id="GO:0030245">
    <property type="term" value="P:cellulose catabolic process"/>
    <property type="evidence" value="ECO:0007669"/>
    <property type="project" value="UniProtKB-KW"/>
</dbReference>
<feature type="domain" description="CBM2" evidence="10">
    <location>
        <begin position="1053"/>
        <end position="1181"/>
    </location>
</feature>
<organism evidence="11 12">
    <name type="scientific">Cellulosilyticum lentocellum (strain ATCC 49066 / DSM 5427 / NCIMB 11756 / RHM5)</name>
    <name type="common">Clostridium lentocellum</name>
    <dbReference type="NCBI Taxonomy" id="642492"/>
    <lineage>
        <taxon>Bacteria</taxon>
        <taxon>Bacillati</taxon>
        <taxon>Bacillota</taxon>
        <taxon>Clostridia</taxon>
        <taxon>Lachnospirales</taxon>
        <taxon>Cellulosilyticaceae</taxon>
        <taxon>Cellulosilyticum</taxon>
    </lineage>
</organism>
<dbReference type="EMBL" id="CP002582">
    <property type="protein sequence ID" value="ADZ83488.1"/>
    <property type="molecule type" value="Genomic_DNA"/>
</dbReference>
<dbReference type="SUPFAM" id="SSF49384">
    <property type="entry name" value="Carbohydrate-binding domain"/>
    <property type="match status" value="2"/>
</dbReference>
<evidence type="ECO:0000256" key="8">
    <source>
        <dbReference type="ARBA" id="ARBA00023326"/>
    </source>
</evidence>
<sequence>MKKHKKSLYTKLTAMLTSLVMMCSIVSGNAMTLNALNLGERSSVFFQFYAQNQEGSWEWMSTASENLVLGEAITLDLSTIDEQGESIFTSATDTAAFGVQFGDGALKVGDSSKVDISIDTITIKATGYEDLVIDLEPKTFNESYLAKEVEWGITDNATTIALKDYLGEDFLAHLQAITSIQTTVTLNSYSYTAKQTEEIEEPTDEVIFFEGEASSAGSWGQAVSLNAGTDFKVSQLVLGTQIAVTYEGEREPELILASWSGGASWAKVAPTKVSNGVAYFSYEDYLAAYAAGTEDYAQYNEAFPYLNVIHIGDTGSPLVVKKIVLKKEGEVTVPSYEQGEETTVFCQFYAQNQGGNWEWMAPASTNLKFNEGQELHFSPIAADGSSIFALSNEGAVFGFQFGDAGIKGGESSVVGVTIDEMIIKAEGYNDVIIHPEPASYSEKYLAEEVAWGIQGNATFIVLKEYLDTDFLSHLNAITDMSVKLTLTDYAKVVKEDDGPEFDPNYTHPTEMRNLKATELVEEMGMGWNLGNTLESLGGETAWGNPKTTKKMIDAVAKAGFKTLRIPISWDDSLGENYTIDPEFMDRVETVVNYALANDMYAIINIHHSYGWNAANVENQEKGTEGYKRLWEQIAERFKDYGDYLIFETMNEPRDGDNWIGYEEAYEVVNAYNAACIETIRKSGGNNKERLVMFPGYAASSDSKCIAAIKIPEGDDHLAVSVHAYSPYSFAMDTSETSQTTWSTQDKRALENIFSLLDKTFIQKGIPVVMGEFASTNKDNLEARVAHAKDYVSIAAKYGVPCIWWDNGAWRAYSNDAMGIFNRRTLEWVSPEIVDAAFEGYNNPATDEEFNPLVIFKGKATSNGAWGQALNFKPDTDFMLSDLIDNSQIAVTYESQNAPELILQSWSGGPNWVKIAPNEVKDGVAYFDYEDMIAAYSAQMPNYNEYNEDLPCLNVMYVGDTGAALKVTKVMIIQSPIKGEITFNGKWQDGSNGELILTNISSETLHNWIVSFEYAGEITTIWNATIESHEGNRYVIKNLGWNQDLIAGASVKIGFVAAGKESASEPSKYHVLSTQKISEIAHYEIVFNKTNSWDNQMTGEIKITNQSSTNIEDWQVVFEFDGEITQLWNGEVSKGQGISYCVKNKGYNASIAPGETISLGFTATVADMSVGPHSFEMIQLSY</sequence>
<dbReference type="InterPro" id="IPR012291">
    <property type="entry name" value="CBM2_carb-bd_dom_sf"/>
</dbReference>
<proteinExistence type="predicted"/>
<evidence type="ECO:0000256" key="7">
    <source>
        <dbReference type="ARBA" id="ARBA00023295"/>
    </source>
</evidence>
<evidence type="ECO:0000256" key="2">
    <source>
        <dbReference type="ARBA" id="ARBA00012601"/>
    </source>
</evidence>
<dbReference type="SMART" id="SM00637">
    <property type="entry name" value="CBD_II"/>
    <property type="match status" value="2"/>
</dbReference>
<comment type="catalytic activity">
    <reaction evidence="1">
        <text>Endohydrolysis of (1-&gt;4)-beta-D-glucosidic linkages in cellulose, lichenin and cereal beta-D-glucans.</text>
        <dbReference type="EC" id="3.2.1.4"/>
    </reaction>
</comment>
<dbReference type="InterPro" id="IPR017853">
    <property type="entry name" value="GH"/>
</dbReference>
<evidence type="ECO:0000313" key="11">
    <source>
        <dbReference type="EMBL" id="ADZ83488.1"/>
    </source>
</evidence>
<feature type="chain" id="PRO_5038986127" description="cellulase" evidence="9">
    <location>
        <begin position="33"/>
        <end position="1181"/>
    </location>
</feature>
<feature type="signal peptide" evidence="9">
    <location>
        <begin position="1"/>
        <end position="32"/>
    </location>
</feature>
<dbReference type="InterPro" id="IPR001919">
    <property type="entry name" value="CBD2"/>
</dbReference>
<name>F2JMH0_CELLD</name>
<keyword evidence="6" id="KW-0119">Carbohydrate metabolism</keyword>
<reference evidence="11 12" key="1">
    <citation type="journal article" date="2011" name="J. Bacteriol.">
        <title>Complete genome sequence of the cellulose-degrading bacterium Cellulosilyticum lentocellum.</title>
        <authorList>
            <consortium name="US DOE Joint Genome Institute"/>
            <person name="Miller D.A."/>
            <person name="Suen G."/>
            <person name="Bruce D."/>
            <person name="Copeland A."/>
            <person name="Cheng J.F."/>
            <person name="Detter C."/>
            <person name="Goodwin L.A."/>
            <person name="Han C.S."/>
            <person name="Hauser L.J."/>
            <person name="Land M.L."/>
            <person name="Lapidus A."/>
            <person name="Lucas S."/>
            <person name="Meincke L."/>
            <person name="Pitluck S."/>
            <person name="Tapia R."/>
            <person name="Teshima H."/>
            <person name="Woyke T."/>
            <person name="Fox B.G."/>
            <person name="Angert E.R."/>
            <person name="Currie C.R."/>
        </authorList>
    </citation>
    <scope>NUCLEOTIDE SEQUENCE [LARGE SCALE GENOMIC DNA]</scope>
    <source>
        <strain evidence="12">ATCC 49066 / DSM 5427 / NCIMB 11756 / RHM5</strain>
    </source>
</reference>
<keyword evidence="4 11" id="KW-0378">Hydrolase</keyword>
<dbReference type="InterPro" id="IPR008965">
    <property type="entry name" value="CBM2/CBM3_carb-bd_dom_sf"/>
</dbReference>
<protein>
    <recommendedName>
        <fullName evidence="2">cellulase</fullName>
        <ecNumber evidence="2">3.2.1.4</ecNumber>
    </recommendedName>
</protein>
<dbReference type="STRING" id="642492.Clole_1765"/>
<evidence type="ECO:0000256" key="3">
    <source>
        <dbReference type="ARBA" id="ARBA00022729"/>
    </source>
</evidence>
<evidence type="ECO:0000256" key="9">
    <source>
        <dbReference type="SAM" id="SignalP"/>
    </source>
</evidence>
<dbReference type="InterPro" id="IPR001547">
    <property type="entry name" value="Glyco_hydro_5"/>
</dbReference>
<keyword evidence="7" id="KW-0326">Glycosidase</keyword>
<evidence type="ECO:0000256" key="1">
    <source>
        <dbReference type="ARBA" id="ARBA00000966"/>
    </source>
</evidence>
<dbReference type="InterPro" id="IPR018087">
    <property type="entry name" value="Glyco_hydro_5_CS"/>
</dbReference>
<dbReference type="KEGG" id="cle:Clole_1765"/>
<dbReference type="HOGENOM" id="CLU_288159_0_0_9"/>
<evidence type="ECO:0000256" key="4">
    <source>
        <dbReference type="ARBA" id="ARBA00022801"/>
    </source>
</evidence>
<dbReference type="Gene3D" id="2.60.120.1070">
    <property type="match status" value="2"/>
</dbReference>
<evidence type="ECO:0000256" key="6">
    <source>
        <dbReference type="ARBA" id="ARBA00023277"/>
    </source>
</evidence>
<dbReference type="eggNOG" id="COG4305">
    <property type="taxonomic scope" value="Bacteria"/>
</dbReference>
<evidence type="ECO:0000259" key="10">
    <source>
        <dbReference type="PROSITE" id="PS51173"/>
    </source>
</evidence>
<dbReference type="GO" id="GO:0008810">
    <property type="term" value="F:cellulase activity"/>
    <property type="evidence" value="ECO:0007669"/>
    <property type="project" value="UniProtKB-EC"/>
</dbReference>
<dbReference type="GO" id="GO:0030247">
    <property type="term" value="F:polysaccharide binding"/>
    <property type="evidence" value="ECO:0007669"/>
    <property type="project" value="UniProtKB-UniRule"/>
</dbReference>
<keyword evidence="3 9" id="KW-0732">Signal</keyword>
<dbReference type="PROSITE" id="PS00659">
    <property type="entry name" value="GLYCOSYL_HYDROL_F5"/>
    <property type="match status" value="1"/>
</dbReference>
<accession>F2JMH0</accession>
<dbReference type="Gene3D" id="2.60.40.290">
    <property type="match status" value="2"/>
</dbReference>
<dbReference type="Gene3D" id="3.20.20.80">
    <property type="entry name" value="Glycosidases"/>
    <property type="match status" value="1"/>
</dbReference>
<dbReference type="AlphaFoldDB" id="F2JMH0"/>
<evidence type="ECO:0000256" key="5">
    <source>
        <dbReference type="ARBA" id="ARBA00023001"/>
    </source>
</evidence>
<dbReference type="SUPFAM" id="SSF51445">
    <property type="entry name" value="(Trans)glycosidases"/>
    <property type="match status" value="1"/>
</dbReference>
<dbReference type="Pfam" id="PF00150">
    <property type="entry name" value="Cellulase"/>
    <property type="match status" value="1"/>
</dbReference>
<dbReference type="PANTHER" id="PTHR34142:SF1">
    <property type="entry name" value="GLYCOSIDE HYDROLASE FAMILY 5 DOMAIN-CONTAINING PROTEIN"/>
    <property type="match status" value="1"/>
</dbReference>
<dbReference type="Pfam" id="PF00553">
    <property type="entry name" value="CBM_2"/>
    <property type="match status" value="2"/>
</dbReference>
<dbReference type="Proteomes" id="UP000008467">
    <property type="component" value="Chromosome"/>
</dbReference>
<dbReference type="RefSeq" id="WP_013656785.1">
    <property type="nucleotide sequence ID" value="NC_015275.1"/>
</dbReference>
<dbReference type="PANTHER" id="PTHR34142">
    <property type="entry name" value="ENDO-BETA-1,4-GLUCANASE A"/>
    <property type="match status" value="1"/>
</dbReference>
<gene>
    <name evidence="11" type="ordered locus">Clole_1765</name>
</gene>
<keyword evidence="12" id="KW-1185">Reference proteome</keyword>
<dbReference type="EC" id="3.2.1.4" evidence="2"/>
<keyword evidence="8" id="KW-0624">Polysaccharide degradation</keyword>
<dbReference type="PROSITE" id="PS51173">
    <property type="entry name" value="CBM2"/>
    <property type="match status" value="1"/>
</dbReference>